<dbReference type="AlphaFoldDB" id="A0A381S0P6"/>
<name>A0A381S0P6_9ZZZZ</name>
<protein>
    <submittedName>
        <fullName evidence="1">Uncharacterized protein</fullName>
    </submittedName>
</protein>
<gene>
    <name evidence="1" type="ORF">METZ01_LOCUS48651</name>
</gene>
<dbReference type="EMBL" id="UINC01002356">
    <property type="protein sequence ID" value="SUZ95797.1"/>
    <property type="molecule type" value="Genomic_DNA"/>
</dbReference>
<organism evidence="1">
    <name type="scientific">marine metagenome</name>
    <dbReference type="NCBI Taxonomy" id="408172"/>
    <lineage>
        <taxon>unclassified sequences</taxon>
        <taxon>metagenomes</taxon>
        <taxon>ecological metagenomes</taxon>
    </lineage>
</organism>
<reference evidence="1" key="1">
    <citation type="submission" date="2018-05" db="EMBL/GenBank/DDBJ databases">
        <authorList>
            <person name="Lanie J.A."/>
            <person name="Ng W.-L."/>
            <person name="Kazmierczak K.M."/>
            <person name="Andrzejewski T.M."/>
            <person name="Davidsen T.M."/>
            <person name="Wayne K.J."/>
            <person name="Tettelin H."/>
            <person name="Glass J.I."/>
            <person name="Rusch D."/>
            <person name="Podicherti R."/>
            <person name="Tsui H.-C.T."/>
            <person name="Winkler M.E."/>
        </authorList>
    </citation>
    <scope>NUCLEOTIDE SEQUENCE</scope>
</reference>
<evidence type="ECO:0000313" key="1">
    <source>
        <dbReference type="EMBL" id="SUZ95797.1"/>
    </source>
</evidence>
<accession>A0A381S0P6</accession>
<proteinExistence type="predicted"/>
<sequence length="63" mass="7154">MKLIVNNKLLSIIVNRTENLAHTVSNSIESERGVAHLRPMTLGIFDKRSTRFAETSFEVQKVL</sequence>